<keyword evidence="1" id="KW-0732">Signal</keyword>
<sequence length="318" mass="35549">MGKDAVILLFSVTIMVLIKQSLFCVQEVQTDLTNIYEALKNCSDTCNETLTDRQSLSKESKCCLRINTTNMDCKEYYVGGLRSLFSASKTGSDIQRLSHALARRLRVKETQEVKVAFSEQVARLQSKHQQETELLEDIRPWGRVRNVAGKCHGPGAPHLRTEVTLCICGRCSHADVWRAGPRRGLFFPKALQRLAQQCQKKDWHRGKGDATNSGSVFAVWRSLIEATAQSGASRFSAAEGYRSLTAEALKSLRAAKEHRAKRVSTSLPEEQMGLEQLQQVQGELVDALRELNKVKKRYCQLSHIASVAREKAADAQAK</sequence>
<dbReference type="GO" id="GO:0030833">
    <property type="term" value="P:regulation of actin filament polymerization"/>
    <property type="evidence" value="ECO:0007669"/>
    <property type="project" value="TreeGrafter"/>
</dbReference>
<comment type="caution">
    <text evidence="2">The sequence shown here is derived from an EMBL/GenBank/DDBJ whole genome shotgun (WGS) entry which is preliminary data.</text>
</comment>
<feature type="chain" id="PRO_5035937485" evidence="1">
    <location>
        <begin position="31"/>
        <end position="318"/>
    </location>
</feature>
<dbReference type="GO" id="GO:0031594">
    <property type="term" value="C:neuromuscular junction"/>
    <property type="evidence" value="ECO:0007669"/>
    <property type="project" value="TreeGrafter"/>
</dbReference>
<dbReference type="PANTHER" id="PTHR15735:SF4">
    <property type="entry name" value="F-BAR AND DOUBLE SH3 DOMAINS PROTEIN 1"/>
    <property type="match status" value="1"/>
</dbReference>
<evidence type="ECO:0000313" key="3">
    <source>
        <dbReference type="Proteomes" id="UP000824540"/>
    </source>
</evidence>
<reference evidence="2" key="1">
    <citation type="thesis" date="2021" institute="BYU ScholarsArchive" country="Provo, UT, USA">
        <title>Applications of and Algorithms for Genome Assembly and Genomic Analyses with an Emphasis on Marine Teleosts.</title>
        <authorList>
            <person name="Pickett B.D."/>
        </authorList>
    </citation>
    <scope>NUCLEOTIDE SEQUENCE</scope>
    <source>
        <strain evidence="2">HI-2016</strain>
    </source>
</reference>
<protein>
    <submittedName>
        <fullName evidence="2">Uncharacterized protein</fullName>
    </submittedName>
</protein>
<dbReference type="InterPro" id="IPR027267">
    <property type="entry name" value="AH/BAR_dom_sf"/>
</dbReference>
<evidence type="ECO:0000313" key="2">
    <source>
        <dbReference type="EMBL" id="KAG9349053.1"/>
    </source>
</evidence>
<dbReference type="EMBL" id="JAFBMS010000010">
    <property type="protein sequence ID" value="KAG9349053.1"/>
    <property type="molecule type" value="Genomic_DNA"/>
</dbReference>
<feature type="signal peptide" evidence="1">
    <location>
        <begin position="1"/>
        <end position="30"/>
    </location>
</feature>
<accession>A0A8T2P6A8</accession>
<dbReference type="SUPFAM" id="SSF103657">
    <property type="entry name" value="BAR/IMD domain-like"/>
    <property type="match status" value="1"/>
</dbReference>
<name>A0A8T2P6A8_9TELE</name>
<keyword evidence="3" id="KW-1185">Reference proteome</keyword>
<dbReference type="PANTHER" id="PTHR15735">
    <property type="entry name" value="FCH AND DOUBLE SH3 DOMAINS PROTEIN"/>
    <property type="match status" value="1"/>
</dbReference>
<dbReference type="Proteomes" id="UP000824540">
    <property type="component" value="Unassembled WGS sequence"/>
</dbReference>
<dbReference type="GO" id="GO:0007274">
    <property type="term" value="P:neuromuscular synaptic transmission"/>
    <property type="evidence" value="ECO:0007669"/>
    <property type="project" value="TreeGrafter"/>
</dbReference>
<gene>
    <name evidence="2" type="ORF">JZ751_029371</name>
</gene>
<dbReference type="OrthoDB" id="10065861at2759"/>
<organism evidence="2 3">
    <name type="scientific">Albula glossodonta</name>
    <name type="common">roundjaw bonefish</name>
    <dbReference type="NCBI Taxonomy" id="121402"/>
    <lineage>
        <taxon>Eukaryota</taxon>
        <taxon>Metazoa</taxon>
        <taxon>Chordata</taxon>
        <taxon>Craniata</taxon>
        <taxon>Vertebrata</taxon>
        <taxon>Euteleostomi</taxon>
        <taxon>Actinopterygii</taxon>
        <taxon>Neopterygii</taxon>
        <taxon>Teleostei</taxon>
        <taxon>Albuliformes</taxon>
        <taxon>Albulidae</taxon>
        <taxon>Albula</taxon>
    </lineage>
</organism>
<dbReference type="GO" id="GO:0055037">
    <property type="term" value="C:recycling endosome"/>
    <property type="evidence" value="ECO:0007669"/>
    <property type="project" value="TreeGrafter"/>
</dbReference>
<evidence type="ECO:0000256" key="1">
    <source>
        <dbReference type="SAM" id="SignalP"/>
    </source>
</evidence>
<dbReference type="AlphaFoldDB" id="A0A8T2P6A8"/>
<dbReference type="Gene3D" id="1.20.1270.60">
    <property type="entry name" value="Arfaptin homology (AH) domain/BAR domain"/>
    <property type="match status" value="1"/>
</dbReference>
<proteinExistence type="predicted"/>